<name>A0AAE0F4E3_9CHLO</name>
<dbReference type="InterPro" id="IPR001048">
    <property type="entry name" value="Asp/Glu/Uridylate_kinase"/>
</dbReference>
<evidence type="ECO:0000256" key="2">
    <source>
        <dbReference type="ARBA" id="ARBA00022605"/>
    </source>
</evidence>
<evidence type="ECO:0000256" key="4">
    <source>
        <dbReference type="ARBA" id="ARBA00022679"/>
    </source>
</evidence>
<dbReference type="InterPro" id="IPR002478">
    <property type="entry name" value="PUA"/>
</dbReference>
<dbReference type="AlphaFoldDB" id="A0AAE0F4E3"/>
<evidence type="ECO:0000256" key="7">
    <source>
        <dbReference type="ARBA" id="ARBA00022840"/>
    </source>
</evidence>
<organism evidence="9 10">
    <name type="scientific">Cymbomonas tetramitiformis</name>
    <dbReference type="NCBI Taxonomy" id="36881"/>
    <lineage>
        <taxon>Eukaryota</taxon>
        <taxon>Viridiplantae</taxon>
        <taxon>Chlorophyta</taxon>
        <taxon>Pyramimonadophyceae</taxon>
        <taxon>Pyramimonadales</taxon>
        <taxon>Pyramimonadaceae</taxon>
        <taxon>Cymbomonas</taxon>
    </lineage>
</organism>
<gene>
    <name evidence="9" type="ORF">CYMTET_39702</name>
</gene>
<dbReference type="CDD" id="cd04242">
    <property type="entry name" value="AAK_G5K_ProB"/>
    <property type="match status" value="1"/>
</dbReference>
<dbReference type="GO" id="GO:0004349">
    <property type="term" value="F:glutamate 5-kinase activity"/>
    <property type="evidence" value="ECO:0007669"/>
    <property type="project" value="InterPro"/>
</dbReference>
<keyword evidence="2" id="KW-0028">Amino-acid biosynthesis</keyword>
<dbReference type="PROSITE" id="PS50890">
    <property type="entry name" value="PUA"/>
    <property type="match status" value="1"/>
</dbReference>
<keyword evidence="3" id="KW-0641">Proline biosynthesis</keyword>
<dbReference type="GO" id="GO:0005829">
    <property type="term" value="C:cytosol"/>
    <property type="evidence" value="ECO:0007669"/>
    <property type="project" value="TreeGrafter"/>
</dbReference>
<keyword evidence="4" id="KW-0808">Transferase</keyword>
<dbReference type="InterPro" id="IPR001057">
    <property type="entry name" value="Glu/AcGlu_kinase"/>
</dbReference>
<evidence type="ECO:0000256" key="1">
    <source>
        <dbReference type="ARBA" id="ARBA00022490"/>
    </source>
</evidence>
<evidence type="ECO:0000256" key="6">
    <source>
        <dbReference type="ARBA" id="ARBA00022777"/>
    </source>
</evidence>
<dbReference type="Gene3D" id="3.40.1160.10">
    <property type="entry name" value="Acetylglutamate kinase-like"/>
    <property type="match status" value="2"/>
</dbReference>
<dbReference type="Proteomes" id="UP001190700">
    <property type="component" value="Unassembled WGS sequence"/>
</dbReference>
<dbReference type="EMBL" id="LGRX02026399">
    <property type="protein sequence ID" value="KAK3250942.1"/>
    <property type="molecule type" value="Genomic_DNA"/>
</dbReference>
<dbReference type="InterPro" id="IPR036393">
    <property type="entry name" value="AceGlu_kinase-like_sf"/>
</dbReference>
<sequence length="454" mass="49137">MDRSESSAAIKFKEGQTVVIKVGTSSLLMNDLNAINLPAIANLCETVARLAQGGCRVVMVTSGAVGVGGQVLGLKTRPTDLPKKQALAAIGQQALMRYYNDFLSALGLSCAQVLLTLDNLANRSQYLNARNTFQALFEYGTIPIVNENDTVAVQELRIGDNDTLSAQVASLVGADWLFLLTDVAGLYTANPQSDPEAKLIPVVDDLAQLNVNVGDAGSSWGTGGMHTKLTAARIAVAAGCRMVICLTECLVHIPTVVLDTPVDAETAGLSFGTLFLPLENPLRGRKRWILGMPSRGQIHLDEGASRAILKRKSLFPAGVRLVQGSFHAQDRVSIVDSDGTEMACGLTNYSSEEVMKIQGKTSAEIKEYLGYFGNDEVVHRDNLCITMVVPGSEGTKSMFYAKQQTLPESCGGIEHRRMEKAKCELVYHPDSFKELHLEIAEFMHALTEQWIYGV</sequence>
<dbReference type="InterPro" id="IPR011529">
    <property type="entry name" value="Glu_5kinase"/>
</dbReference>
<dbReference type="InterPro" id="IPR036974">
    <property type="entry name" value="PUA_sf"/>
</dbReference>
<reference evidence="9 10" key="1">
    <citation type="journal article" date="2015" name="Genome Biol. Evol.">
        <title>Comparative Genomics of a Bacterivorous Green Alga Reveals Evolutionary Causalities and Consequences of Phago-Mixotrophic Mode of Nutrition.</title>
        <authorList>
            <person name="Burns J.A."/>
            <person name="Paasch A."/>
            <person name="Narechania A."/>
            <person name="Kim E."/>
        </authorList>
    </citation>
    <scope>NUCLEOTIDE SEQUENCE [LARGE SCALE GENOMIC DNA]</scope>
    <source>
        <strain evidence="9 10">PLY_AMNH</strain>
    </source>
</reference>
<dbReference type="GO" id="GO:0003723">
    <property type="term" value="F:RNA binding"/>
    <property type="evidence" value="ECO:0007669"/>
    <property type="project" value="InterPro"/>
</dbReference>
<dbReference type="GO" id="GO:0009084">
    <property type="term" value="P:glutamine family amino acid biosynthetic process"/>
    <property type="evidence" value="ECO:0007669"/>
    <property type="project" value="UniProtKB-ARBA"/>
</dbReference>
<dbReference type="Pfam" id="PF01472">
    <property type="entry name" value="PUA"/>
    <property type="match status" value="1"/>
</dbReference>
<protein>
    <recommendedName>
        <fullName evidence="8">PUA domain-containing protein</fullName>
    </recommendedName>
</protein>
<evidence type="ECO:0000313" key="10">
    <source>
        <dbReference type="Proteomes" id="UP001190700"/>
    </source>
</evidence>
<dbReference type="FunFam" id="3.40.1160.10:FF:000018">
    <property type="entry name" value="Glutamate 5-kinase"/>
    <property type="match status" value="1"/>
</dbReference>
<dbReference type="SUPFAM" id="SSF88697">
    <property type="entry name" value="PUA domain-like"/>
    <property type="match status" value="1"/>
</dbReference>
<keyword evidence="7" id="KW-0067">ATP-binding</keyword>
<dbReference type="HAMAP" id="MF_00456">
    <property type="entry name" value="ProB"/>
    <property type="match status" value="1"/>
</dbReference>
<comment type="caution">
    <text evidence="9">The sequence shown here is derived from an EMBL/GenBank/DDBJ whole genome shotgun (WGS) entry which is preliminary data.</text>
</comment>
<keyword evidence="6" id="KW-0418">Kinase</keyword>
<dbReference type="InterPro" id="IPR019797">
    <property type="entry name" value="Glutamate_5-kinase_CS"/>
</dbReference>
<keyword evidence="10" id="KW-1185">Reference proteome</keyword>
<dbReference type="GO" id="GO:0005524">
    <property type="term" value="F:ATP binding"/>
    <property type="evidence" value="ECO:0007669"/>
    <property type="project" value="UniProtKB-KW"/>
</dbReference>
<dbReference type="PROSITE" id="PS00902">
    <property type="entry name" value="GLUTAMATE_5_KINASE"/>
    <property type="match status" value="1"/>
</dbReference>
<dbReference type="InterPro" id="IPR041739">
    <property type="entry name" value="G5K_ProB"/>
</dbReference>
<keyword evidence="5" id="KW-0547">Nucleotide-binding</keyword>
<dbReference type="Gene3D" id="2.30.130.10">
    <property type="entry name" value="PUA domain"/>
    <property type="match status" value="1"/>
</dbReference>
<dbReference type="PANTHER" id="PTHR43654:SF3">
    <property type="entry name" value="GLUTAMATE 5-KINASE"/>
    <property type="match status" value="1"/>
</dbReference>
<evidence type="ECO:0000259" key="8">
    <source>
        <dbReference type="SMART" id="SM00359"/>
    </source>
</evidence>
<dbReference type="InterPro" id="IPR005715">
    <property type="entry name" value="Glu_5kinase/COase_Synthase"/>
</dbReference>
<evidence type="ECO:0000256" key="5">
    <source>
        <dbReference type="ARBA" id="ARBA00022741"/>
    </source>
</evidence>
<feature type="domain" description="PUA" evidence="8">
    <location>
        <begin position="296"/>
        <end position="378"/>
    </location>
</feature>
<evidence type="ECO:0000313" key="9">
    <source>
        <dbReference type="EMBL" id="KAK3250942.1"/>
    </source>
</evidence>
<dbReference type="SUPFAM" id="SSF53633">
    <property type="entry name" value="Carbamate kinase-like"/>
    <property type="match status" value="1"/>
</dbReference>
<proteinExistence type="inferred from homology"/>
<keyword evidence="1" id="KW-0963">Cytoplasm</keyword>
<dbReference type="SMART" id="SM00359">
    <property type="entry name" value="PUA"/>
    <property type="match status" value="1"/>
</dbReference>
<dbReference type="NCBIfam" id="TIGR01027">
    <property type="entry name" value="proB"/>
    <property type="match status" value="1"/>
</dbReference>
<dbReference type="PRINTS" id="PR00474">
    <property type="entry name" value="GLU5KINASE"/>
</dbReference>
<dbReference type="PIRSF" id="PIRSF000729">
    <property type="entry name" value="GK"/>
    <property type="match status" value="1"/>
</dbReference>
<dbReference type="PANTHER" id="PTHR43654">
    <property type="entry name" value="GLUTAMATE 5-KINASE"/>
    <property type="match status" value="1"/>
</dbReference>
<dbReference type="InterPro" id="IPR015947">
    <property type="entry name" value="PUA-like_sf"/>
</dbReference>
<dbReference type="Pfam" id="PF00696">
    <property type="entry name" value="AA_kinase"/>
    <property type="match status" value="1"/>
</dbReference>
<dbReference type="CDD" id="cd21157">
    <property type="entry name" value="PUA_G5K"/>
    <property type="match status" value="1"/>
</dbReference>
<evidence type="ECO:0000256" key="3">
    <source>
        <dbReference type="ARBA" id="ARBA00022650"/>
    </source>
</evidence>
<accession>A0AAE0F4E3</accession>